<organism evidence="2 3">
    <name type="scientific">Mycolicibacter acidiphilus</name>
    <dbReference type="NCBI Taxonomy" id="2835306"/>
    <lineage>
        <taxon>Bacteria</taxon>
        <taxon>Bacillati</taxon>
        <taxon>Actinomycetota</taxon>
        <taxon>Actinomycetes</taxon>
        <taxon>Mycobacteriales</taxon>
        <taxon>Mycobacteriaceae</taxon>
        <taxon>Mycolicibacter</taxon>
    </lineage>
</organism>
<evidence type="ECO:0000313" key="2">
    <source>
        <dbReference type="EMBL" id="MBS9535677.1"/>
    </source>
</evidence>
<feature type="region of interest" description="Disordered" evidence="1">
    <location>
        <begin position="1"/>
        <end position="25"/>
    </location>
</feature>
<evidence type="ECO:0000256" key="1">
    <source>
        <dbReference type="SAM" id="MobiDB-lite"/>
    </source>
</evidence>
<comment type="caution">
    <text evidence="2">The sequence shown here is derived from an EMBL/GenBank/DDBJ whole genome shotgun (WGS) entry which is preliminary data.</text>
</comment>
<feature type="compositionally biased region" description="Polar residues" evidence="1">
    <location>
        <begin position="16"/>
        <end position="25"/>
    </location>
</feature>
<reference evidence="2 3" key="1">
    <citation type="submission" date="2021-05" db="EMBL/GenBank/DDBJ databases">
        <title>Mycobacterium acidophilum sp. nov., an extremely acid-tolerant member of the genus Mycobacterium.</title>
        <authorList>
            <person name="Xia J."/>
        </authorList>
    </citation>
    <scope>NUCLEOTIDE SEQUENCE [LARGE SCALE GENOMIC DNA]</scope>
    <source>
        <strain evidence="2 3">M1</strain>
    </source>
</reference>
<proteinExistence type="predicted"/>
<dbReference type="Gene3D" id="1.10.287.1060">
    <property type="entry name" value="ESAT-6-like"/>
    <property type="match status" value="1"/>
</dbReference>
<feature type="non-terminal residue" evidence="2">
    <location>
        <position position="1"/>
    </location>
</feature>
<sequence length="25" mass="2788">VRDGLIRDANHYESQEAASQQILSS</sequence>
<feature type="compositionally biased region" description="Basic and acidic residues" evidence="1">
    <location>
        <begin position="1"/>
        <end position="14"/>
    </location>
</feature>
<evidence type="ECO:0000313" key="3">
    <source>
        <dbReference type="Proteomes" id="UP001519535"/>
    </source>
</evidence>
<accession>A0ABS5RNS1</accession>
<name>A0ABS5RNS1_9MYCO</name>
<dbReference type="Proteomes" id="UP001519535">
    <property type="component" value="Unassembled WGS sequence"/>
</dbReference>
<keyword evidence="3" id="KW-1185">Reference proteome</keyword>
<gene>
    <name evidence="2" type="ORF">KIH27_19000</name>
</gene>
<dbReference type="EMBL" id="JAHCLR010000054">
    <property type="protein sequence ID" value="MBS9535677.1"/>
    <property type="molecule type" value="Genomic_DNA"/>
</dbReference>
<protein>
    <submittedName>
        <fullName evidence="2">WXG100 family type VII secretion target</fullName>
    </submittedName>
</protein>